<gene>
    <name evidence="1" type="ORF">A3G31_04435</name>
</gene>
<evidence type="ECO:0000313" key="1">
    <source>
        <dbReference type="EMBL" id="OGL52026.1"/>
    </source>
</evidence>
<accession>A0A1F7SE21</accession>
<dbReference type="Proteomes" id="UP000178082">
    <property type="component" value="Unassembled WGS sequence"/>
</dbReference>
<dbReference type="EMBL" id="MGDI01000034">
    <property type="protein sequence ID" value="OGL52026.1"/>
    <property type="molecule type" value="Genomic_DNA"/>
</dbReference>
<organism evidence="1 2">
    <name type="scientific">Candidatus Schekmanbacteria bacterium RIFCSPLOWO2_12_FULL_38_15</name>
    <dbReference type="NCBI Taxonomy" id="1817883"/>
    <lineage>
        <taxon>Bacteria</taxon>
        <taxon>Candidatus Schekmaniibacteriota</taxon>
    </lineage>
</organism>
<dbReference type="AlphaFoldDB" id="A0A1F7SE21"/>
<name>A0A1F7SE21_9BACT</name>
<reference evidence="1 2" key="1">
    <citation type="journal article" date="2016" name="Nat. Commun.">
        <title>Thousands of microbial genomes shed light on interconnected biogeochemical processes in an aquifer system.</title>
        <authorList>
            <person name="Anantharaman K."/>
            <person name="Brown C.T."/>
            <person name="Hug L.A."/>
            <person name="Sharon I."/>
            <person name="Castelle C.J."/>
            <person name="Probst A.J."/>
            <person name="Thomas B.C."/>
            <person name="Singh A."/>
            <person name="Wilkins M.J."/>
            <person name="Karaoz U."/>
            <person name="Brodie E.L."/>
            <person name="Williams K.H."/>
            <person name="Hubbard S.S."/>
            <person name="Banfield J.F."/>
        </authorList>
    </citation>
    <scope>NUCLEOTIDE SEQUENCE [LARGE SCALE GENOMIC DNA]</scope>
</reference>
<protein>
    <submittedName>
        <fullName evidence="1">Uncharacterized protein</fullName>
    </submittedName>
</protein>
<proteinExistence type="predicted"/>
<sequence>MRKKEGTINKPLALQEDLTDYQKSCRKRWAALIRKIYEVDPLVCPQCGAMMKHVPECFCQGIVSAIEDDIAIHKILSHLGLLNSRNRSPPQVITTPWEKESNYFSDYIPDIEVYCRDI</sequence>
<evidence type="ECO:0000313" key="2">
    <source>
        <dbReference type="Proteomes" id="UP000178082"/>
    </source>
</evidence>
<comment type="caution">
    <text evidence="1">The sequence shown here is derived from an EMBL/GenBank/DDBJ whole genome shotgun (WGS) entry which is preliminary data.</text>
</comment>